<feature type="compositionally biased region" description="Low complexity" evidence="6">
    <location>
        <begin position="238"/>
        <end position="248"/>
    </location>
</feature>
<proteinExistence type="predicted"/>
<reference evidence="9" key="1">
    <citation type="submission" date="2024-05" db="EMBL/GenBank/DDBJ databases">
        <title>Draft genome assemblies of 36 bacteria isolated from hibernating arctic ground squirrels.</title>
        <authorList>
            <person name="McKee H."/>
            <person name="Mullen L."/>
            <person name="Drown D.M."/>
            <person name="Duddleston K.N."/>
        </authorList>
    </citation>
    <scope>NUCLEOTIDE SEQUENCE</scope>
    <source>
        <strain evidence="9">AR004</strain>
    </source>
</reference>
<keyword evidence="5 7" id="KW-0472">Membrane</keyword>
<evidence type="ECO:0000256" key="3">
    <source>
        <dbReference type="ARBA" id="ARBA00022692"/>
    </source>
</evidence>
<dbReference type="AlphaFoldDB" id="A0AAU8N4M7"/>
<organism evidence="9">
    <name type="scientific">Actinomyces timonensis</name>
    <dbReference type="NCBI Taxonomy" id="1288391"/>
    <lineage>
        <taxon>Bacteria</taxon>
        <taxon>Bacillati</taxon>
        <taxon>Actinomycetota</taxon>
        <taxon>Actinomycetes</taxon>
        <taxon>Actinomycetales</taxon>
        <taxon>Actinomycetaceae</taxon>
        <taxon>Actinomyces</taxon>
    </lineage>
</organism>
<feature type="region of interest" description="Disordered" evidence="6">
    <location>
        <begin position="181"/>
        <end position="254"/>
    </location>
</feature>
<name>A0AAU8N4M7_9ACTO</name>
<dbReference type="Pfam" id="PF04024">
    <property type="entry name" value="PspC"/>
    <property type="match status" value="1"/>
</dbReference>
<evidence type="ECO:0000256" key="1">
    <source>
        <dbReference type="ARBA" id="ARBA00004162"/>
    </source>
</evidence>
<feature type="transmembrane region" description="Helical" evidence="7">
    <location>
        <begin position="151"/>
        <end position="172"/>
    </location>
</feature>
<dbReference type="GO" id="GO:0005886">
    <property type="term" value="C:plasma membrane"/>
    <property type="evidence" value="ECO:0007669"/>
    <property type="project" value="UniProtKB-SubCell"/>
</dbReference>
<dbReference type="PANTHER" id="PTHR33885">
    <property type="entry name" value="PHAGE SHOCK PROTEIN C"/>
    <property type="match status" value="1"/>
</dbReference>
<keyword evidence="4 7" id="KW-1133">Transmembrane helix</keyword>
<dbReference type="RefSeq" id="WP_366181218.1">
    <property type="nucleotide sequence ID" value="NZ_CP159989.1"/>
</dbReference>
<feature type="transmembrane region" description="Helical" evidence="7">
    <location>
        <begin position="318"/>
        <end position="336"/>
    </location>
</feature>
<feature type="transmembrane region" description="Helical" evidence="7">
    <location>
        <begin position="289"/>
        <end position="311"/>
    </location>
</feature>
<feature type="transmembrane region" description="Helical" evidence="7">
    <location>
        <begin position="121"/>
        <end position="139"/>
    </location>
</feature>
<feature type="compositionally biased region" description="Pro residues" evidence="6">
    <location>
        <begin position="1"/>
        <end position="10"/>
    </location>
</feature>
<evidence type="ECO:0000256" key="2">
    <source>
        <dbReference type="ARBA" id="ARBA00022475"/>
    </source>
</evidence>
<protein>
    <submittedName>
        <fullName evidence="9">PspC domain-containing protein</fullName>
    </submittedName>
</protein>
<keyword evidence="2" id="KW-1003">Cell membrane</keyword>
<evidence type="ECO:0000256" key="5">
    <source>
        <dbReference type="ARBA" id="ARBA00023136"/>
    </source>
</evidence>
<evidence type="ECO:0000256" key="7">
    <source>
        <dbReference type="SAM" id="Phobius"/>
    </source>
</evidence>
<comment type="subcellular location">
    <subcellularLocation>
        <location evidence="1">Cell membrane</location>
        <topology evidence="1">Single-pass membrane protein</topology>
    </subcellularLocation>
</comment>
<feature type="region of interest" description="Disordered" evidence="6">
    <location>
        <begin position="1"/>
        <end position="30"/>
    </location>
</feature>
<evidence type="ECO:0000259" key="8">
    <source>
        <dbReference type="Pfam" id="PF04024"/>
    </source>
</evidence>
<feature type="domain" description="Phage shock protein PspC N-terminal" evidence="8">
    <location>
        <begin position="52"/>
        <end position="104"/>
    </location>
</feature>
<dbReference type="PANTHER" id="PTHR33885:SF3">
    <property type="entry name" value="PHAGE SHOCK PROTEIN C"/>
    <property type="match status" value="1"/>
</dbReference>
<accession>A0AAU8N4M7</accession>
<evidence type="ECO:0000313" key="9">
    <source>
        <dbReference type="EMBL" id="XCP83002.1"/>
    </source>
</evidence>
<gene>
    <name evidence="9" type="ORF">ABXS69_03700</name>
</gene>
<dbReference type="EMBL" id="CP159989">
    <property type="protein sequence ID" value="XCP83002.1"/>
    <property type="molecule type" value="Genomic_DNA"/>
</dbReference>
<keyword evidence="3 7" id="KW-0812">Transmembrane</keyword>
<evidence type="ECO:0000256" key="4">
    <source>
        <dbReference type="ARBA" id="ARBA00022989"/>
    </source>
</evidence>
<evidence type="ECO:0000256" key="6">
    <source>
        <dbReference type="SAM" id="MobiDB-lite"/>
    </source>
</evidence>
<feature type="compositionally biased region" description="Low complexity" evidence="6">
    <location>
        <begin position="499"/>
        <end position="534"/>
    </location>
</feature>
<feature type="region of interest" description="Disordered" evidence="6">
    <location>
        <begin position="435"/>
        <end position="457"/>
    </location>
</feature>
<feature type="transmembrane region" description="Helical" evidence="7">
    <location>
        <begin position="74"/>
        <end position="101"/>
    </location>
</feature>
<feature type="region of interest" description="Disordered" evidence="6">
    <location>
        <begin position="495"/>
        <end position="552"/>
    </location>
</feature>
<sequence>MSTTPSPPGSPSQDPLGGQGGPWVGPQAGPAQPDRPFMAGLFDSLRRSGAVRAEKRVVGGVCGGLAQRLGIDLILVRCVVSVLCLVMGLGLLAYGLAWALLPEERDGRIHLQQALSSDMSAGFLGAVVCVIAGAARPDWGLGEGVVLGVGWAGATWGLLWTVGVIGSLIWLISSRRQRRADRSPQSARPVADGAWSAPTGQPLPAWEADQGAPANGAASGPAWSEPIPGGPHPRSPYGPRGVGPAYARPPRRPGPGRRLSAVVGGLLLLALAGMALAERHHMLDRLSYSHALIAVGTVTALLGAGVLIAGLIGRRGGWLSALGVPAALLALPMLAANPLASHGLDRLVADDVVIAPSDERLSTGDVDLGSFGAGHAVIDLRGLGRAHSGATARVSLGSGELRILVDRDQPVRIRARVGAGEVRALAERKWEIEGARGKRGAGSTWRGADDDGPGGAASIDGVRIDAVLAPEGAPSDALTIDTSVGAGDITVEESARAWAPSSATASPSATPSASSPAPSPGASPTAPSGAAAPSPAAPNPHALTAPTETRQP</sequence>
<feature type="compositionally biased region" description="Low complexity" evidence="6">
    <location>
        <begin position="211"/>
        <end position="222"/>
    </location>
</feature>
<dbReference type="InterPro" id="IPR052027">
    <property type="entry name" value="PspC"/>
</dbReference>
<feature type="transmembrane region" description="Helical" evidence="7">
    <location>
        <begin position="259"/>
        <end position="277"/>
    </location>
</feature>
<dbReference type="InterPro" id="IPR007168">
    <property type="entry name" value="Phageshock_PspC_N"/>
</dbReference>